<feature type="transmembrane region" description="Helical" evidence="1">
    <location>
        <begin position="103"/>
        <end position="127"/>
    </location>
</feature>
<evidence type="ECO:0000313" key="2">
    <source>
        <dbReference type="EMBL" id="TDX86957.1"/>
    </source>
</evidence>
<keyword evidence="1" id="KW-0812">Transmembrane</keyword>
<dbReference type="RefSeq" id="WP_133943586.1">
    <property type="nucleotide sequence ID" value="NZ_SOEO01000001.1"/>
</dbReference>
<reference evidence="2 3" key="1">
    <citation type="submission" date="2019-03" db="EMBL/GenBank/DDBJ databases">
        <title>Genomic Encyclopedia of Type Strains, Phase III (KMG-III): the genomes of soil and plant-associated and newly described type strains.</title>
        <authorList>
            <person name="Whitman W."/>
        </authorList>
    </citation>
    <scope>NUCLEOTIDE SEQUENCE [LARGE SCALE GENOMIC DNA]</scope>
    <source>
        <strain evidence="2 3">CGMCC 1.12802</strain>
    </source>
</reference>
<feature type="transmembrane region" description="Helical" evidence="1">
    <location>
        <begin position="12"/>
        <end position="30"/>
    </location>
</feature>
<name>A0A4R8IAA7_9FLAO</name>
<feature type="transmembrane region" description="Helical" evidence="1">
    <location>
        <begin position="37"/>
        <end position="58"/>
    </location>
</feature>
<evidence type="ECO:0000256" key="1">
    <source>
        <dbReference type="SAM" id="Phobius"/>
    </source>
</evidence>
<dbReference type="AlphaFoldDB" id="A0A4R8IAA7"/>
<organism evidence="2 3">
    <name type="scientific">Epilithonimonas xixisoli</name>
    <dbReference type="NCBI Taxonomy" id="1476462"/>
    <lineage>
        <taxon>Bacteria</taxon>
        <taxon>Pseudomonadati</taxon>
        <taxon>Bacteroidota</taxon>
        <taxon>Flavobacteriia</taxon>
        <taxon>Flavobacteriales</taxon>
        <taxon>Weeksellaceae</taxon>
        <taxon>Chryseobacterium group</taxon>
        <taxon>Epilithonimonas</taxon>
    </lineage>
</organism>
<evidence type="ECO:0000313" key="3">
    <source>
        <dbReference type="Proteomes" id="UP000295313"/>
    </source>
</evidence>
<dbReference type="EMBL" id="SOEO01000001">
    <property type="protein sequence ID" value="TDX86957.1"/>
    <property type="molecule type" value="Genomic_DNA"/>
</dbReference>
<keyword evidence="1" id="KW-1133">Transmembrane helix</keyword>
<gene>
    <name evidence="2" type="ORF">B0I22_1122</name>
</gene>
<feature type="transmembrane region" description="Helical" evidence="1">
    <location>
        <begin position="70"/>
        <end position="91"/>
    </location>
</feature>
<keyword evidence="1" id="KW-0472">Membrane</keyword>
<dbReference type="Proteomes" id="UP000295313">
    <property type="component" value="Unassembled WGS sequence"/>
</dbReference>
<accession>A0A4R8IAA7</accession>
<sequence length="139" mass="16280">MKTILKYDSQIQSFTIALFLLSFIFIKFFSDDIISKLIVGEFFLIAIVQYTNNLIKFFSKEYIRTDSRYVYIFLSSYVVIGFIILILLSIFDIAKGNIPLRHFFELLVISWMILSPILIIQSLLISYSDKNLNNEKPNI</sequence>
<proteinExistence type="predicted"/>
<keyword evidence="3" id="KW-1185">Reference proteome</keyword>
<protein>
    <submittedName>
        <fullName evidence="2">Uncharacterized protein</fullName>
    </submittedName>
</protein>
<dbReference type="OrthoDB" id="1263016at2"/>
<comment type="caution">
    <text evidence="2">The sequence shown here is derived from an EMBL/GenBank/DDBJ whole genome shotgun (WGS) entry which is preliminary data.</text>
</comment>